<keyword evidence="3" id="KW-0648">Protein biosynthesis</keyword>
<name>A0A0F9K2L6_9ZZZZ</name>
<dbReference type="InterPro" id="IPR001816">
    <property type="entry name" value="Transl_elong_EFTs/EF1B"/>
</dbReference>
<dbReference type="InterPro" id="IPR009060">
    <property type="entry name" value="UBA-like_sf"/>
</dbReference>
<gene>
    <name evidence="5" type="ORF">LCGC14_1381660</name>
</gene>
<dbReference type="HAMAP" id="MF_00050">
    <property type="entry name" value="EF_Ts"/>
    <property type="match status" value="1"/>
</dbReference>
<organism evidence="5">
    <name type="scientific">marine sediment metagenome</name>
    <dbReference type="NCBI Taxonomy" id="412755"/>
    <lineage>
        <taxon>unclassified sequences</taxon>
        <taxon>metagenomes</taxon>
        <taxon>ecological metagenomes</taxon>
    </lineage>
</organism>
<reference evidence="5" key="1">
    <citation type="journal article" date="2015" name="Nature">
        <title>Complex archaea that bridge the gap between prokaryotes and eukaryotes.</title>
        <authorList>
            <person name="Spang A."/>
            <person name="Saw J.H."/>
            <person name="Jorgensen S.L."/>
            <person name="Zaremba-Niedzwiedzka K."/>
            <person name="Martijn J."/>
            <person name="Lind A.E."/>
            <person name="van Eijk R."/>
            <person name="Schleper C."/>
            <person name="Guy L."/>
            <person name="Ettema T.J."/>
        </authorList>
    </citation>
    <scope>NUCLEOTIDE SEQUENCE</scope>
</reference>
<evidence type="ECO:0000256" key="3">
    <source>
        <dbReference type="ARBA" id="ARBA00022917"/>
    </source>
</evidence>
<dbReference type="Pfam" id="PF00889">
    <property type="entry name" value="EF_TS"/>
    <property type="match status" value="1"/>
</dbReference>
<feature type="domain" description="Translation elongation factor EFTs/EF1B dimerisation" evidence="4">
    <location>
        <begin position="73"/>
        <end position="282"/>
    </location>
</feature>
<dbReference type="PANTHER" id="PTHR11741">
    <property type="entry name" value="ELONGATION FACTOR TS"/>
    <property type="match status" value="1"/>
</dbReference>
<keyword evidence="2" id="KW-0251">Elongation factor</keyword>
<dbReference type="EMBL" id="LAZR01008834">
    <property type="protein sequence ID" value="KKM76289.1"/>
    <property type="molecule type" value="Genomic_DNA"/>
</dbReference>
<dbReference type="SUPFAM" id="SSF46934">
    <property type="entry name" value="UBA-like"/>
    <property type="match status" value="1"/>
</dbReference>
<dbReference type="Gene3D" id="3.30.479.20">
    <property type="entry name" value="Elongation factor Ts, dimerisation domain"/>
    <property type="match status" value="2"/>
</dbReference>
<dbReference type="NCBIfam" id="TIGR00116">
    <property type="entry name" value="tsf"/>
    <property type="match status" value="1"/>
</dbReference>
<dbReference type="PROSITE" id="PS01127">
    <property type="entry name" value="EF_TS_2"/>
    <property type="match status" value="1"/>
</dbReference>
<dbReference type="CDD" id="cd14275">
    <property type="entry name" value="UBA_EF-Ts"/>
    <property type="match status" value="1"/>
</dbReference>
<dbReference type="SUPFAM" id="SSF54713">
    <property type="entry name" value="Elongation factor Ts (EF-Ts), dimerisation domain"/>
    <property type="match status" value="2"/>
</dbReference>
<dbReference type="PANTHER" id="PTHR11741:SF0">
    <property type="entry name" value="ELONGATION FACTOR TS, MITOCHONDRIAL"/>
    <property type="match status" value="1"/>
</dbReference>
<dbReference type="Gene3D" id="1.10.286.20">
    <property type="match status" value="1"/>
</dbReference>
<dbReference type="InterPro" id="IPR014039">
    <property type="entry name" value="Transl_elong_EFTs/EF1B_dimer"/>
</dbReference>
<dbReference type="InterPro" id="IPR036402">
    <property type="entry name" value="EF-Ts_dimer_sf"/>
</dbReference>
<evidence type="ECO:0000259" key="4">
    <source>
        <dbReference type="Pfam" id="PF00889"/>
    </source>
</evidence>
<protein>
    <recommendedName>
        <fullName evidence="4">Translation elongation factor EFTs/EF1B dimerisation domain-containing protein</fullName>
    </recommendedName>
</protein>
<evidence type="ECO:0000256" key="1">
    <source>
        <dbReference type="ARBA" id="ARBA00005532"/>
    </source>
</evidence>
<dbReference type="Gene3D" id="1.10.8.10">
    <property type="entry name" value="DNA helicase RuvA subunit, C-terminal domain"/>
    <property type="match status" value="1"/>
</dbReference>
<dbReference type="InterPro" id="IPR018101">
    <property type="entry name" value="Transl_elong_Ts_CS"/>
</dbReference>
<sequence length="284" mass="31663">MTNIAAQSVKQLRDRSGVGMGKCKDALVEADGDIEKAAEILRKKGLASAVKKEGRETKEGTIAFFEADKDISLLEVNAETDFVAKNERFQKFTKDLAEQIAKTKPASVEGFLKESYDIDTSLTIDEYRNLLIQSIGENIQIPRLEIIHKKNESSYGIYSHMGGKIVTIVEISGSTNEEKFARDLAMHVAAAAPEYLKTDDIPEAVKTKEEELARVQIKGKPENIVEIILIGKIKAFAEGVCLLNQKYVKDPSLSVEKVVQNRSKEINANLKLTCFWRWKVGETI</sequence>
<evidence type="ECO:0000256" key="2">
    <source>
        <dbReference type="ARBA" id="ARBA00022768"/>
    </source>
</evidence>
<comment type="caution">
    <text evidence="5">The sequence shown here is derived from an EMBL/GenBank/DDBJ whole genome shotgun (WGS) entry which is preliminary data.</text>
</comment>
<proteinExistence type="inferred from homology"/>
<accession>A0A0F9K2L6</accession>
<dbReference type="GO" id="GO:0003746">
    <property type="term" value="F:translation elongation factor activity"/>
    <property type="evidence" value="ECO:0007669"/>
    <property type="project" value="UniProtKB-KW"/>
</dbReference>
<comment type="similarity">
    <text evidence="1">Belongs to the EF-Ts family.</text>
</comment>
<evidence type="ECO:0000313" key="5">
    <source>
        <dbReference type="EMBL" id="KKM76289.1"/>
    </source>
</evidence>
<dbReference type="AlphaFoldDB" id="A0A0F9K2L6"/>
<dbReference type="FunFam" id="1.10.8.10:FF:000001">
    <property type="entry name" value="Elongation factor Ts"/>
    <property type="match status" value="1"/>
</dbReference>